<protein>
    <submittedName>
        <fullName evidence="3">GHKL domain-containing protein</fullName>
    </submittedName>
</protein>
<proteinExistence type="predicted"/>
<dbReference type="Pfam" id="PF14501">
    <property type="entry name" value="HATPase_c_5"/>
    <property type="match status" value="1"/>
</dbReference>
<sequence>MAAIETFLNDIWPFHMFFAVQIVLAEMLFVCGQPKRSRFALRLVFGLLFYLLLAWFHPYYWNTLVRVLFIFGWSMLLVWFLLDVPFKRVLFIGLVSYALQNLSFNLGDFVTSVIGIDRGPLSFYLIAGSLFTLVYALAYFLIVQRFNKNSDLYINNVSMLLLAAVTILTVFSKNLVYGLHVLTDYELLVFFNMLSVVLVLFIQFSTLRQGRISEEKHIIEQLLQAEEKSRAMRQENIDIINMKCHDLRYHLDEYRKSVADDKHDQFFAEVAKSIGIYDNTPDTGNGALNALFAEKLLYCEANGITVSYIIDAAAIEQMSTSDIYSLFGNAFDNAIESAEKAEREKRIISISAQKKGGFGQIVFSNYCAEKPLMRDGLPVSSKDSALHGFGVRSIRYIVEKYRGNLVIDWKESMFTLSILLPLPEEKAQKKELSAPLPLPKQ</sequence>
<feature type="transmembrane region" description="Helical" evidence="1">
    <location>
        <begin position="63"/>
        <end position="82"/>
    </location>
</feature>
<keyword evidence="1" id="KW-0472">Membrane</keyword>
<accession>A0A9D1W1R6</accession>
<evidence type="ECO:0000256" key="1">
    <source>
        <dbReference type="SAM" id="Phobius"/>
    </source>
</evidence>
<dbReference type="SUPFAM" id="SSF55874">
    <property type="entry name" value="ATPase domain of HSP90 chaperone/DNA topoisomerase II/histidine kinase"/>
    <property type="match status" value="1"/>
</dbReference>
<feature type="transmembrane region" description="Helical" evidence="1">
    <location>
        <begin position="121"/>
        <end position="141"/>
    </location>
</feature>
<feature type="transmembrane region" description="Helical" evidence="1">
    <location>
        <begin position="39"/>
        <end position="57"/>
    </location>
</feature>
<dbReference type="InterPro" id="IPR032834">
    <property type="entry name" value="NatK-like_C"/>
</dbReference>
<feature type="transmembrane region" description="Helical" evidence="1">
    <location>
        <begin position="12"/>
        <end position="32"/>
    </location>
</feature>
<comment type="caution">
    <text evidence="3">The sequence shown here is derived from an EMBL/GenBank/DDBJ whole genome shotgun (WGS) entry which is preliminary data.</text>
</comment>
<keyword evidence="1" id="KW-0812">Transmembrane</keyword>
<dbReference type="CDD" id="cd16935">
    <property type="entry name" value="HATPase_AgrC-ComD-like"/>
    <property type="match status" value="1"/>
</dbReference>
<evidence type="ECO:0000313" key="3">
    <source>
        <dbReference type="EMBL" id="HIX50794.1"/>
    </source>
</evidence>
<feature type="transmembrane region" description="Helical" evidence="1">
    <location>
        <begin position="89"/>
        <end position="115"/>
    </location>
</feature>
<dbReference type="Gene3D" id="3.30.565.10">
    <property type="entry name" value="Histidine kinase-like ATPase, C-terminal domain"/>
    <property type="match status" value="1"/>
</dbReference>
<dbReference type="AlphaFoldDB" id="A0A9D1W1R6"/>
<evidence type="ECO:0000259" key="2">
    <source>
        <dbReference type="Pfam" id="PF14501"/>
    </source>
</evidence>
<feature type="transmembrane region" description="Helical" evidence="1">
    <location>
        <begin position="187"/>
        <end position="207"/>
    </location>
</feature>
<gene>
    <name evidence="3" type="ORF">H9851_05870</name>
</gene>
<keyword evidence="1" id="KW-1133">Transmembrane helix</keyword>
<dbReference type="InterPro" id="IPR036890">
    <property type="entry name" value="HATPase_C_sf"/>
</dbReference>
<evidence type="ECO:0000313" key="4">
    <source>
        <dbReference type="Proteomes" id="UP000886847"/>
    </source>
</evidence>
<dbReference type="Proteomes" id="UP000886847">
    <property type="component" value="Unassembled WGS sequence"/>
</dbReference>
<name>A0A9D1W1R6_9FIRM</name>
<dbReference type="EMBL" id="DXEW01000029">
    <property type="protein sequence ID" value="HIX50794.1"/>
    <property type="molecule type" value="Genomic_DNA"/>
</dbReference>
<reference evidence="3" key="1">
    <citation type="journal article" date="2021" name="PeerJ">
        <title>Extensive microbial diversity within the chicken gut microbiome revealed by metagenomics and culture.</title>
        <authorList>
            <person name="Gilroy R."/>
            <person name="Ravi A."/>
            <person name="Getino M."/>
            <person name="Pursley I."/>
            <person name="Horton D.L."/>
            <person name="Alikhan N.F."/>
            <person name="Baker D."/>
            <person name="Gharbi K."/>
            <person name="Hall N."/>
            <person name="Watson M."/>
            <person name="Adriaenssens E.M."/>
            <person name="Foster-Nyarko E."/>
            <person name="Jarju S."/>
            <person name="Secka A."/>
            <person name="Antonio M."/>
            <person name="Oren A."/>
            <person name="Chaudhuri R.R."/>
            <person name="La Ragione R."/>
            <person name="Hildebrand F."/>
            <person name="Pallen M.J."/>
        </authorList>
    </citation>
    <scope>NUCLEOTIDE SEQUENCE</scope>
    <source>
        <strain evidence="3">2189</strain>
    </source>
</reference>
<feature type="domain" description="Sensor histidine kinase NatK-like C-terminal" evidence="2">
    <location>
        <begin position="319"/>
        <end position="421"/>
    </location>
</feature>
<feature type="transmembrane region" description="Helical" evidence="1">
    <location>
        <begin position="153"/>
        <end position="172"/>
    </location>
</feature>
<organism evidence="3 4">
    <name type="scientific">Candidatus Borkfalkia faecavium</name>
    <dbReference type="NCBI Taxonomy" id="2838508"/>
    <lineage>
        <taxon>Bacteria</taxon>
        <taxon>Bacillati</taxon>
        <taxon>Bacillota</taxon>
        <taxon>Clostridia</taxon>
        <taxon>Christensenellales</taxon>
        <taxon>Christensenellaceae</taxon>
        <taxon>Candidatus Borkfalkia</taxon>
    </lineage>
</organism>
<reference evidence="3" key="2">
    <citation type="submission" date="2021-04" db="EMBL/GenBank/DDBJ databases">
        <authorList>
            <person name="Gilroy R."/>
        </authorList>
    </citation>
    <scope>NUCLEOTIDE SEQUENCE</scope>
    <source>
        <strain evidence="3">2189</strain>
    </source>
</reference>